<dbReference type="InterPro" id="IPR007900">
    <property type="entry name" value="TAF4_C"/>
</dbReference>
<dbReference type="InterPro" id="IPR022003">
    <property type="entry name" value="RST"/>
</dbReference>
<feature type="region of interest" description="Disordered" evidence="7">
    <location>
        <begin position="729"/>
        <end position="775"/>
    </location>
</feature>
<feature type="region of interest" description="Disordered" evidence="7">
    <location>
        <begin position="250"/>
        <end position="277"/>
    </location>
</feature>
<evidence type="ECO:0000256" key="4">
    <source>
        <dbReference type="ARBA" id="ARBA00023163"/>
    </source>
</evidence>
<dbReference type="GO" id="GO:0006367">
    <property type="term" value="P:transcription initiation at RNA polymerase II promoter"/>
    <property type="evidence" value="ECO:0007669"/>
    <property type="project" value="TreeGrafter"/>
</dbReference>
<evidence type="ECO:0000259" key="8">
    <source>
        <dbReference type="PROSITE" id="PS51879"/>
    </source>
</evidence>
<feature type="compositionally biased region" description="Polar residues" evidence="7">
    <location>
        <begin position="383"/>
        <end position="395"/>
    </location>
</feature>
<feature type="region of interest" description="Disordered" evidence="7">
    <location>
        <begin position="34"/>
        <end position="131"/>
    </location>
</feature>
<evidence type="ECO:0000256" key="1">
    <source>
        <dbReference type="ARBA" id="ARBA00004123"/>
    </source>
</evidence>
<dbReference type="InterPro" id="IPR045144">
    <property type="entry name" value="TAF4"/>
</dbReference>
<feature type="region of interest" description="Disordered" evidence="7">
    <location>
        <begin position="803"/>
        <end position="859"/>
    </location>
</feature>
<feature type="compositionally biased region" description="Low complexity" evidence="7">
    <location>
        <begin position="302"/>
        <end position="311"/>
    </location>
</feature>
<dbReference type="CDD" id="cd08045">
    <property type="entry name" value="HFD_TAF4"/>
    <property type="match status" value="1"/>
</dbReference>
<dbReference type="FunFam" id="1.10.20.10:FF:000015">
    <property type="entry name" value="Transcription initiation factor TFIID subunit 4B"/>
    <property type="match status" value="1"/>
</dbReference>
<dbReference type="KEGG" id="cmax:111468546"/>
<keyword evidence="9" id="KW-1185">Reference proteome</keyword>
<keyword evidence="3" id="KW-0805">Transcription regulation</keyword>
<reference evidence="10" key="1">
    <citation type="submission" date="2025-08" db="UniProtKB">
        <authorList>
            <consortium name="RefSeq"/>
        </authorList>
    </citation>
    <scope>IDENTIFICATION</scope>
    <source>
        <tissue evidence="10">Young leaves</tissue>
    </source>
</reference>
<feature type="compositionally biased region" description="Polar residues" evidence="7">
    <location>
        <begin position="334"/>
        <end position="344"/>
    </location>
</feature>
<dbReference type="RefSeq" id="XP_022969558.1">
    <property type="nucleotide sequence ID" value="XM_023113790.1"/>
</dbReference>
<comment type="similarity">
    <text evidence="2">Belongs to the TAF4 family.</text>
</comment>
<evidence type="ECO:0000256" key="7">
    <source>
        <dbReference type="SAM" id="MobiDB-lite"/>
    </source>
</evidence>
<protein>
    <submittedName>
        <fullName evidence="10">Transcription initiation factor TFIID subunit 4b-like</fullName>
    </submittedName>
</protein>
<feature type="region of interest" description="Disordered" evidence="7">
    <location>
        <begin position="289"/>
        <end position="357"/>
    </location>
</feature>
<feature type="domain" description="RST" evidence="8">
    <location>
        <begin position="187"/>
        <end position="258"/>
    </location>
</feature>
<comment type="function">
    <text evidence="6">TAFs are components of the transcription factor IID (TFIID) complex that is essential for mediating regulation of RNA polymerase transcription.</text>
</comment>
<evidence type="ECO:0000256" key="5">
    <source>
        <dbReference type="ARBA" id="ARBA00023242"/>
    </source>
</evidence>
<accession>A0A6J1I1C0</accession>
<evidence type="ECO:0000256" key="3">
    <source>
        <dbReference type="ARBA" id="ARBA00023015"/>
    </source>
</evidence>
<feature type="region of interest" description="Disordered" evidence="7">
    <location>
        <begin position="576"/>
        <end position="595"/>
    </location>
</feature>
<dbReference type="Pfam" id="PF12174">
    <property type="entry name" value="RST"/>
    <property type="match status" value="1"/>
</dbReference>
<feature type="compositionally biased region" description="Polar residues" evidence="7">
    <location>
        <begin position="290"/>
        <end position="301"/>
    </location>
</feature>
<dbReference type="OrthoDB" id="21060at2759"/>
<dbReference type="Proteomes" id="UP000504608">
    <property type="component" value="Unplaced"/>
</dbReference>
<evidence type="ECO:0000313" key="9">
    <source>
        <dbReference type="Proteomes" id="UP000504608"/>
    </source>
</evidence>
<feature type="compositionally biased region" description="Polar residues" evidence="7">
    <location>
        <begin position="842"/>
        <end position="859"/>
    </location>
</feature>
<feature type="compositionally biased region" description="Low complexity" evidence="7">
    <location>
        <begin position="58"/>
        <end position="69"/>
    </location>
</feature>
<dbReference type="GO" id="GO:0016251">
    <property type="term" value="F:RNA polymerase II general transcription initiation factor activity"/>
    <property type="evidence" value="ECO:0007669"/>
    <property type="project" value="TreeGrafter"/>
</dbReference>
<dbReference type="InterPro" id="IPR009072">
    <property type="entry name" value="Histone-fold"/>
</dbReference>
<evidence type="ECO:0000256" key="6">
    <source>
        <dbReference type="ARBA" id="ARBA00058775"/>
    </source>
</evidence>
<dbReference type="GO" id="GO:0046982">
    <property type="term" value="F:protein heterodimerization activity"/>
    <property type="evidence" value="ECO:0007669"/>
    <property type="project" value="InterPro"/>
</dbReference>
<feature type="region of interest" description="Disordered" evidence="7">
    <location>
        <begin position="383"/>
        <end position="405"/>
    </location>
</feature>
<organism evidence="9 10">
    <name type="scientific">Cucurbita maxima</name>
    <name type="common">Pumpkin</name>
    <name type="synonym">Winter squash</name>
    <dbReference type="NCBI Taxonomy" id="3661"/>
    <lineage>
        <taxon>Eukaryota</taxon>
        <taxon>Viridiplantae</taxon>
        <taxon>Streptophyta</taxon>
        <taxon>Embryophyta</taxon>
        <taxon>Tracheophyta</taxon>
        <taxon>Spermatophyta</taxon>
        <taxon>Magnoliopsida</taxon>
        <taxon>eudicotyledons</taxon>
        <taxon>Gunneridae</taxon>
        <taxon>Pentapetalae</taxon>
        <taxon>rosids</taxon>
        <taxon>fabids</taxon>
        <taxon>Cucurbitales</taxon>
        <taxon>Cucurbitaceae</taxon>
        <taxon>Cucurbiteae</taxon>
        <taxon>Cucurbita</taxon>
    </lineage>
</organism>
<evidence type="ECO:0000256" key="2">
    <source>
        <dbReference type="ARBA" id="ARBA00006178"/>
    </source>
</evidence>
<dbReference type="GO" id="GO:0003677">
    <property type="term" value="F:DNA binding"/>
    <property type="evidence" value="ECO:0007669"/>
    <property type="project" value="TreeGrafter"/>
</dbReference>
<dbReference type="AlphaFoldDB" id="A0A6J1I1C0"/>
<proteinExistence type="inferred from homology"/>
<dbReference type="PANTHER" id="PTHR15138:SF14">
    <property type="entry name" value="TRANSCRIPTION INITIATION FACTOR TFIID SUBUNIT 4"/>
    <property type="match status" value="1"/>
</dbReference>
<name>A0A6J1I1C0_CUCMA</name>
<feature type="compositionally biased region" description="Basic and acidic residues" evidence="7">
    <location>
        <begin position="729"/>
        <end position="746"/>
    </location>
</feature>
<dbReference type="Gene3D" id="1.10.20.10">
    <property type="entry name" value="Histone, subunit A"/>
    <property type="match status" value="1"/>
</dbReference>
<sequence length="899" mass="99033">MDPYIMKLLEDDEDETMHSGAVVAAFQAASNREIEGDVPTVSQTNASDTAFSGGNNGSSGLLLQASSQNKNTESHVQLDQNFRLKQEQHSSLMEPERCTSVPENQQQHNAAPLRASKNQPHADREQGEVEQVSAQFSQTEGLQVSEQVPILMNNSNRMQYPDNESQYLKLQKMSNQEAMVSEQANNSLNRSKQVPFASLMPVLMPQLDKDRGMQLQSLFNKLKRNEMNKDDFVRCIRSVVGNQMLRLAVSQVQSQPPPSVRQPSPRMPSMGAGAPNFSDSRPFARLHQKGMNSPAVQSYIPSSASQGQSSSWYPAIDKNIKSSREVEQRPDGVNQWTSSSSGTIQERKGSSVPVSGLEKQKLHLQQKSFSMYGNSGNYHPYTGSSINASSLSSKPQTHEGHVKQIPQQAPNLGRQVTIDDSKRVQGGNVPHLHNNLTAQQNSVSWKSSISKEQNTGPLSSMSYIKQQSSGQVSEQNKPQLSNLQGLSSVSSMQAEHVKTTPGIGKDALEKQTSKMGFPINNVMPPTSANAENLISSDASSLDDSNAVLSSQVPSAATPGMQDRAPQIKAVVGQKKPLETLGSSPPLPSKKQKLSGAFSDQSIEQLNDVTVVSGVNIEEEEEQLFSSAKENSRAFEASRKVVQEEERLLFQKGPLQKKLVEIIAKCGLKGMSNEVERCLSLCVEERLRGIISNLIRLSKQRVDAEKPRHRTLITSNVRQQIALANQKAREEWEKKRGEGEELRRLNDPEDGQTVAVDTEKDEGRMKSVKANKEDDKMRTTAANVAARAAFGGDDMLSKWQLMAEQARQKREGRMDSASGSQSGNDAVRKFSSAAGRCRKDNQKGTSRSLGSTQINETQTRVARSISVKDLIAVLLREPQMCRSTTIYRSYNRVRAEATDE</sequence>
<feature type="compositionally biased region" description="Basic and acidic residues" evidence="7">
    <location>
        <begin position="756"/>
        <end position="775"/>
    </location>
</feature>
<comment type="subcellular location">
    <subcellularLocation>
        <location evidence="1">Nucleus</location>
    </subcellularLocation>
</comment>
<feature type="compositionally biased region" description="Polar residues" evidence="7">
    <location>
        <begin position="70"/>
        <end position="80"/>
    </location>
</feature>
<feature type="compositionally biased region" description="Basic and acidic residues" evidence="7">
    <location>
        <begin position="318"/>
        <end position="330"/>
    </location>
</feature>
<dbReference type="GO" id="GO:0005669">
    <property type="term" value="C:transcription factor TFIID complex"/>
    <property type="evidence" value="ECO:0007669"/>
    <property type="project" value="InterPro"/>
</dbReference>
<gene>
    <name evidence="10" type="primary">LOC111468546</name>
</gene>
<dbReference type="PANTHER" id="PTHR15138">
    <property type="entry name" value="TRANSCRIPTION INITIATION FACTOR TFIID SUBUNIT 4"/>
    <property type="match status" value="1"/>
</dbReference>
<feature type="compositionally biased region" description="Polar residues" evidence="7">
    <location>
        <begin position="40"/>
        <end position="50"/>
    </location>
</feature>
<keyword evidence="5" id="KW-0539">Nucleus</keyword>
<dbReference type="GeneID" id="111468546"/>
<evidence type="ECO:0000313" key="10">
    <source>
        <dbReference type="RefSeq" id="XP_022969558.1"/>
    </source>
</evidence>
<feature type="compositionally biased region" description="Low complexity" evidence="7">
    <location>
        <begin position="261"/>
        <end position="270"/>
    </location>
</feature>
<keyword evidence="4" id="KW-0804">Transcription</keyword>
<dbReference type="Pfam" id="PF05236">
    <property type="entry name" value="TAF4"/>
    <property type="match status" value="1"/>
</dbReference>
<dbReference type="PROSITE" id="PS51879">
    <property type="entry name" value="RST"/>
    <property type="match status" value="1"/>
</dbReference>